<keyword evidence="2" id="KW-0813">Transport</keyword>
<organism evidence="6 7">
    <name type="scientific">Hominibacterium faecale</name>
    <dbReference type="NCBI Taxonomy" id="2839743"/>
    <lineage>
        <taxon>Bacteria</taxon>
        <taxon>Bacillati</taxon>
        <taxon>Bacillota</taxon>
        <taxon>Clostridia</taxon>
        <taxon>Peptostreptococcales</taxon>
        <taxon>Anaerovoracaceae</taxon>
        <taxon>Hominibacterium</taxon>
    </lineage>
</organism>
<dbReference type="EMBL" id="JAOSHN010000003">
    <property type="protein sequence ID" value="MCU7378199.1"/>
    <property type="molecule type" value="Genomic_DNA"/>
</dbReference>
<dbReference type="InterPro" id="IPR003439">
    <property type="entry name" value="ABC_transporter-like_ATP-bd"/>
</dbReference>
<proteinExistence type="inferred from homology"/>
<dbReference type="InterPro" id="IPR025302">
    <property type="entry name" value="DrrA1/2-like_C"/>
</dbReference>
<keyword evidence="3" id="KW-0547">Nucleotide-binding</keyword>
<keyword evidence="4 6" id="KW-0067">ATP-binding</keyword>
<feature type="domain" description="ABC transporter" evidence="5">
    <location>
        <begin position="4"/>
        <end position="232"/>
    </location>
</feature>
<keyword evidence="7" id="KW-1185">Reference proteome</keyword>
<dbReference type="Pfam" id="PF13732">
    <property type="entry name" value="DrrA1-3_C"/>
    <property type="match status" value="1"/>
</dbReference>
<dbReference type="InterPro" id="IPR003593">
    <property type="entry name" value="AAA+_ATPase"/>
</dbReference>
<dbReference type="Gene3D" id="3.40.50.300">
    <property type="entry name" value="P-loop containing nucleotide triphosphate hydrolases"/>
    <property type="match status" value="1"/>
</dbReference>
<evidence type="ECO:0000313" key="7">
    <source>
        <dbReference type="Proteomes" id="UP001065549"/>
    </source>
</evidence>
<dbReference type="InterPro" id="IPR027417">
    <property type="entry name" value="P-loop_NTPase"/>
</dbReference>
<evidence type="ECO:0000256" key="2">
    <source>
        <dbReference type="ARBA" id="ARBA00022448"/>
    </source>
</evidence>
<dbReference type="PANTHER" id="PTHR43335:SF4">
    <property type="entry name" value="ABC TRANSPORTER, ATP-BINDING PROTEIN"/>
    <property type="match status" value="1"/>
</dbReference>
<dbReference type="PROSITE" id="PS50893">
    <property type="entry name" value="ABC_TRANSPORTER_2"/>
    <property type="match status" value="1"/>
</dbReference>
<dbReference type="RefSeq" id="WP_148395738.1">
    <property type="nucleotide sequence ID" value="NZ_JAJAGH010000008.1"/>
</dbReference>
<sequence length="305" mass="33695">MDTLCIDGLTKKFGAQTVLDRISLSVPEHSIFGFLGQNGAGKTTTMKLILGLLKADEGQITILGETACYGQTPTNRLVGYLPDVPEFYGYMRPAEYLKLCGKIAGLPKEEIRLRTEELLHLVGLEDTKKKIHGFSRGMKQRLGVAQALLGKPKLLICDEPTSALDPVGRRELLDILSQVRGQTTVLFSTHILSDAEQICDRIAILHHGRLALCGELNELKAKKAQNALFVSFSSASQVSELTSSPYLLPYLEQMEVQSTSVTIRCTRIKELKQAVLSALYGKSLFPVKMEIQEPTLESIFMEVVQ</sequence>
<accession>A0A9J6QU16</accession>
<evidence type="ECO:0000259" key="5">
    <source>
        <dbReference type="PROSITE" id="PS50893"/>
    </source>
</evidence>
<evidence type="ECO:0000313" key="6">
    <source>
        <dbReference type="EMBL" id="MCU7378199.1"/>
    </source>
</evidence>
<gene>
    <name evidence="6" type="ORF">OBO34_07505</name>
</gene>
<dbReference type="PANTHER" id="PTHR43335">
    <property type="entry name" value="ABC TRANSPORTER, ATP-BINDING PROTEIN"/>
    <property type="match status" value="1"/>
</dbReference>
<dbReference type="Proteomes" id="UP001065549">
    <property type="component" value="Unassembled WGS sequence"/>
</dbReference>
<name>A0A9J6QU16_9FIRM</name>
<dbReference type="Pfam" id="PF00005">
    <property type="entry name" value="ABC_tran"/>
    <property type="match status" value="1"/>
</dbReference>
<protein>
    <submittedName>
        <fullName evidence="6">ABC transporter ATP-binding protein</fullName>
    </submittedName>
</protein>
<comment type="similarity">
    <text evidence="1">Belongs to the ABC transporter superfamily.</text>
</comment>
<dbReference type="AlphaFoldDB" id="A0A9J6QU16"/>
<evidence type="ECO:0000256" key="1">
    <source>
        <dbReference type="ARBA" id="ARBA00005417"/>
    </source>
</evidence>
<dbReference type="SUPFAM" id="SSF52540">
    <property type="entry name" value="P-loop containing nucleoside triphosphate hydrolases"/>
    <property type="match status" value="1"/>
</dbReference>
<evidence type="ECO:0000256" key="3">
    <source>
        <dbReference type="ARBA" id="ARBA00022741"/>
    </source>
</evidence>
<dbReference type="SMART" id="SM00382">
    <property type="entry name" value="AAA"/>
    <property type="match status" value="1"/>
</dbReference>
<dbReference type="GO" id="GO:0016887">
    <property type="term" value="F:ATP hydrolysis activity"/>
    <property type="evidence" value="ECO:0007669"/>
    <property type="project" value="InterPro"/>
</dbReference>
<evidence type="ECO:0000256" key="4">
    <source>
        <dbReference type="ARBA" id="ARBA00022840"/>
    </source>
</evidence>
<reference evidence="6" key="1">
    <citation type="submission" date="2022-09" db="EMBL/GenBank/DDBJ databases">
        <title>Culturomic study of gut microbiota in children with autism spectrum disorder.</title>
        <authorList>
            <person name="Efimov B.A."/>
            <person name="Chaplin A.V."/>
            <person name="Sokolova S.R."/>
            <person name="Pikina A.P."/>
            <person name="Korzhanova M."/>
            <person name="Belova V."/>
            <person name="Korostin D."/>
        </authorList>
    </citation>
    <scope>NUCLEOTIDE SEQUENCE</scope>
    <source>
        <strain evidence="6">ASD5510</strain>
    </source>
</reference>
<comment type="caution">
    <text evidence="6">The sequence shown here is derived from an EMBL/GenBank/DDBJ whole genome shotgun (WGS) entry which is preliminary data.</text>
</comment>
<dbReference type="GO" id="GO:0005524">
    <property type="term" value="F:ATP binding"/>
    <property type="evidence" value="ECO:0007669"/>
    <property type="project" value="UniProtKB-KW"/>
</dbReference>